<evidence type="ECO:0000313" key="3">
    <source>
        <dbReference type="Proteomes" id="UP001225644"/>
    </source>
</evidence>
<gene>
    <name evidence="2" type="ORF">J2Z49_002267</name>
</gene>
<dbReference type="InterPro" id="IPR036249">
    <property type="entry name" value="Thioredoxin-like_sf"/>
</dbReference>
<comment type="caution">
    <text evidence="2">The sequence shown here is derived from an EMBL/GenBank/DDBJ whole genome shotgun (WGS) entry which is preliminary data.</text>
</comment>
<name>A0ABU0B3S1_9FIRM</name>
<organism evidence="2 3">
    <name type="scientific">Desulfofundulus luciae</name>
    <dbReference type="NCBI Taxonomy" id="74702"/>
    <lineage>
        <taxon>Bacteria</taxon>
        <taxon>Bacillati</taxon>
        <taxon>Bacillota</taxon>
        <taxon>Clostridia</taxon>
        <taxon>Eubacteriales</taxon>
        <taxon>Peptococcaceae</taxon>
        <taxon>Desulfofundulus</taxon>
    </lineage>
</organism>
<keyword evidence="3" id="KW-1185">Reference proteome</keyword>
<accession>A0ABU0B3S1</accession>
<evidence type="ECO:0000313" key="2">
    <source>
        <dbReference type="EMBL" id="MDQ0287148.1"/>
    </source>
</evidence>
<feature type="domain" description="Alkyl hydroperoxide reductase subunit C/ Thiol specific antioxidant" evidence="1">
    <location>
        <begin position="19"/>
        <end position="60"/>
    </location>
</feature>
<dbReference type="SUPFAM" id="SSF52833">
    <property type="entry name" value="Thioredoxin-like"/>
    <property type="match status" value="1"/>
</dbReference>
<proteinExistence type="predicted"/>
<dbReference type="Gene3D" id="3.40.30.10">
    <property type="entry name" value="Glutaredoxin"/>
    <property type="match status" value="1"/>
</dbReference>
<dbReference type="Pfam" id="PF00578">
    <property type="entry name" value="AhpC-TSA"/>
    <property type="match status" value="1"/>
</dbReference>
<evidence type="ECO:0000259" key="1">
    <source>
        <dbReference type="Pfam" id="PF00578"/>
    </source>
</evidence>
<sequence length="60" mass="6888">MDKAPAAMVTAGPRGIRRGQPAPLFESEAYWRGRRVDIRLADYQGRYVVLFFYASDFTFV</sequence>
<reference evidence="2 3" key="1">
    <citation type="submission" date="2023-07" db="EMBL/GenBank/DDBJ databases">
        <title>Genomic Encyclopedia of Type Strains, Phase IV (KMG-IV): sequencing the most valuable type-strain genomes for metagenomic binning, comparative biology and taxonomic classification.</title>
        <authorList>
            <person name="Goeker M."/>
        </authorList>
    </citation>
    <scope>NUCLEOTIDE SEQUENCE [LARGE SCALE GENOMIC DNA]</scope>
    <source>
        <strain evidence="2 3">DSM 12396</strain>
    </source>
</reference>
<dbReference type="Proteomes" id="UP001225644">
    <property type="component" value="Unassembled WGS sequence"/>
</dbReference>
<protein>
    <submittedName>
        <fullName evidence="2">Peroxiredoxin (Alkyl hydroperoxide reductase subunit C)</fullName>
    </submittedName>
</protein>
<dbReference type="EMBL" id="JAUSUX010000020">
    <property type="protein sequence ID" value="MDQ0287148.1"/>
    <property type="molecule type" value="Genomic_DNA"/>
</dbReference>
<dbReference type="InterPro" id="IPR000866">
    <property type="entry name" value="AhpC/TSA"/>
</dbReference>